<proteinExistence type="predicted"/>
<evidence type="ECO:0000256" key="1">
    <source>
        <dbReference type="SAM" id="MobiDB-lite"/>
    </source>
</evidence>
<sequence>MTTVGRRPSRNATNLIMCFGSKPSASNDFDSSEPNIKPVTAKEKKRGLSNEEKDKIKMEKGFAAMAQGNAAVVAKRCC</sequence>
<evidence type="ECO:0000313" key="2">
    <source>
        <dbReference type="EMBL" id="KAK0513226.1"/>
    </source>
</evidence>
<dbReference type="Proteomes" id="UP001166286">
    <property type="component" value="Unassembled WGS sequence"/>
</dbReference>
<name>A0AA39R379_9LECA</name>
<dbReference type="EMBL" id="JAFEKC020000008">
    <property type="protein sequence ID" value="KAK0513226.1"/>
    <property type="molecule type" value="Genomic_DNA"/>
</dbReference>
<feature type="compositionally biased region" description="Basic and acidic residues" evidence="1">
    <location>
        <begin position="40"/>
        <end position="53"/>
    </location>
</feature>
<feature type="region of interest" description="Disordered" evidence="1">
    <location>
        <begin position="25"/>
        <end position="53"/>
    </location>
</feature>
<protein>
    <submittedName>
        <fullName evidence="2">Uncharacterized protein</fullName>
    </submittedName>
</protein>
<feature type="compositionally biased region" description="Polar residues" evidence="1">
    <location>
        <begin position="25"/>
        <end position="34"/>
    </location>
</feature>
<accession>A0AA39R379</accession>
<evidence type="ECO:0000313" key="3">
    <source>
        <dbReference type="Proteomes" id="UP001166286"/>
    </source>
</evidence>
<comment type="caution">
    <text evidence="2">The sequence shown here is derived from an EMBL/GenBank/DDBJ whole genome shotgun (WGS) entry which is preliminary data.</text>
</comment>
<reference evidence="2" key="1">
    <citation type="submission" date="2023-03" db="EMBL/GenBank/DDBJ databases">
        <title>Complete genome of Cladonia borealis.</title>
        <authorList>
            <person name="Park H."/>
        </authorList>
    </citation>
    <scope>NUCLEOTIDE SEQUENCE</scope>
    <source>
        <strain evidence="2">ANT050790</strain>
    </source>
</reference>
<organism evidence="2 3">
    <name type="scientific">Cladonia borealis</name>
    <dbReference type="NCBI Taxonomy" id="184061"/>
    <lineage>
        <taxon>Eukaryota</taxon>
        <taxon>Fungi</taxon>
        <taxon>Dikarya</taxon>
        <taxon>Ascomycota</taxon>
        <taxon>Pezizomycotina</taxon>
        <taxon>Lecanoromycetes</taxon>
        <taxon>OSLEUM clade</taxon>
        <taxon>Lecanoromycetidae</taxon>
        <taxon>Lecanorales</taxon>
        <taxon>Lecanorineae</taxon>
        <taxon>Cladoniaceae</taxon>
        <taxon>Cladonia</taxon>
    </lineage>
</organism>
<dbReference type="AlphaFoldDB" id="A0AA39R379"/>
<gene>
    <name evidence="2" type="ORF">JMJ35_004212</name>
</gene>
<keyword evidence="3" id="KW-1185">Reference proteome</keyword>